<sequence>MKYMFLIYENEAKFASLPEHEQHALFGEYMGFTEEMQAKGVLIAGDPLKEVATATTVRVKDGQMLSTDGPFAETREQLGGYYILECQNLDEAMSYAAQIPAAKTGSIEIRPILDVDA</sequence>
<dbReference type="SUPFAM" id="SSF54909">
    <property type="entry name" value="Dimeric alpha+beta barrel"/>
    <property type="match status" value="1"/>
</dbReference>
<reference evidence="3" key="1">
    <citation type="journal article" date="2018" name="Int. J. Syst. Evol. Microbiol.">
        <title>Neptunicella marina gen. nov., sp. nov., isolated from surface seawater.</title>
        <authorList>
            <person name="Liu X."/>
            <person name="Lai Q."/>
            <person name="Du Y."/>
            <person name="Zhang X."/>
            <person name="Liu Z."/>
            <person name="Sun F."/>
            <person name="Shao Z."/>
        </authorList>
    </citation>
    <scope>NUCLEOTIDE SEQUENCE</scope>
    <source>
        <strain evidence="3">S27-2</strain>
    </source>
</reference>
<proteinExistence type="inferred from homology"/>
<name>A0A8J6M4S7_9ALTE</name>
<organism evidence="3 4">
    <name type="scientific">Neptunicella marina</name>
    <dbReference type="NCBI Taxonomy" id="2125989"/>
    <lineage>
        <taxon>Bacteria</taxon>
        <taxon>Pseudomonadati</taxon>
        <taxon>Pseudomonadota</taxon>
        <taxon>Gammaproteobacteria</taxon>
        <taxon>Alteromonadales</taxon>
        <taxon>Alteromonadaceae</taxon>
        <taxon>Neptunicella</taxon>
    </lineage>
</organism>
<protein>
    <submittedName>
        <fullName evidence="3">YciI family protein</fullName>
    </submittedName>
</protein>
<feature type="domain" description="YCII-related" evidence="2">
    <location>
        <begin position="1"/>
        <end position="114"/>
    </location>
</feature>
<dbReference type="EMBL" id="JACNEP010000007">
    <property type="protein sequence ID" value="MBC3766251.1"/>
    <property type="molecule type" value="Genomic_DNA"/>
</dbReference>
<dbReference type="PANTHER" id="PTHR35174">
    <property type="entry name" value="BLL7171 PROTEIN-RELATED"/>
    <property type="match status" value="1"/>
</dbReference>
<gene>
    <name evidence="3" type="ORF">H8B19_10190</name>
</gene>
<dbReference type="InterPro" id="IPR011008">
    <property type="entry name" value="Dimeric_a/b-barrel"/>
</dbReference>
<comment type="similarity">
    <text evidence="1">Belongs to the YciI family.</text>
</comment>
<dbReference type="PANTHER" id="PTHR35174:SF3">
    <property type="entry name" value="BLL7171 PROTEIN"/>
    <property type="match status" value="1"/>
</dbReference>
<dbReference type="Pfam" id="PF03795">
    <property type="entry name" value="YCII"/>
    <property type="match status" value="1"/>
</dbReference>
<dbReference type="InterPro" id="IPR005545">
    <property type="entry name" value="YCII"/>
</dbReference>
<dbReference type="AlphaFoldDB" id="A0A8J6M4S7"/>
<dbReference type="RefSeq" id="WP_186506782.1">
    <property type="nucleotide sequence ID" value="NZ_JACNEP010000007.1"/>
</dbReference>
<evidence type="ECO:0000313" key="3">
    <source>
        <dbReference type="EMBL" id="MBC3766251.1"/>
    </source>
</evidence>
<keyword evidence="4" id="KW-1185">Reference proteome</keyword>
<evidence type="ECO:0000313" key="4">
    <source>
        <dbReference type="Proteomes" id="UP000601768"/>
    </source>
</evidence>
<dbReference type="Proteomes" id="UP000601768">
    <property type="component" value="Unassembled WGS sequence"/>
</dbReference>
<comment type="caution">
    <text evidence="3">The sequence shown here is derived from an EMBL/GenBank/DDBJ whole genome shotgun (WGS) entry which is preliminary data.</text>
</comment>
<reference evidence="3" key="2">
    <citation type="submission" date="2020-08" db="EMBL/GenBank/DDBJ databases">
        <authorList>
            <person name="Lai Q."/>
        </authorList>
    </citation>
    <scope>NUCLEOTIDE SEQUENCE</scope>
    <source>
        <strain evidence="3">S27-2</strain>
    </source>
</reference>
<accession>A0A8J6M4S7</accession>
<dbReference type="Gene3D" id="3.30.70.1060">
    <property type="entry name" value="Dimeric alpha+beta barrel"/>
    <property type="match status" value="1"/>
</dbReference>
<evidence type="ECO:0000259" key="2">
    <source>
        <dbReference type="Pfam" id="PF03795"/>
    </source>
</evidence>
<evidence type="ECO:0000256" key="1">
    <source>
        <dbReference type="ARBA" id="ARBA00007689"/>
    </source>
</evidence>